<dbReference type="OrthoDB" id="8764943at2"/>
<dbReference type="Pfam" id="PF14905">
    <property type="entry name" value="OMP_b-brl_3"/>
    <property type="match status" value="1"/>
</dbReference>
<dbReference type="InterPro" id="IPR008969">
    <property type="entry name" value="CarboxyPept-like_regulatory"/>
</dbReference>
<evidence type="ECO:0000256" key="6">
    <source>
        <dbReference type="ARBA" id="ARBA00023237"/>
    </source>
</evidence>
<dbReference type="InterPro" id="IPR039426">
    <property type="entry name" value="TonB-dep_rcpt-like"/>
</dbReference>
<evidence type="ECO:0000256" key="4">
    <source>
        <dbReference type="ARBA" id="ARBA00022692"/>
    </source>
</evidence>
<accession>A0A1J7CIW4</accession>
<comment type="subcellular location">
    <subcellularLocation>
        <location evidence="1 7">Cell outer membrane</location>
        <topology evidence="1 7">Multi-pass membrane protein</topology>
    </subcellularLocation>
</comment>
<keyword evidence="5 7" id="KW-0472">Membrane</keyword>
<evidence type="ECO:0000313" key="11">
    <source>
        <dbReference type="Proteomes" id="UP000182826"/>
    </source>
</evidence>
<dbReference type="AlphaFoldDB" id="A0A1J7CIW4"/>
<keyword evidence="4 7" id="KW-0812">Transmembrane</keyword>
<dbReference type="PROSITE" id="PS52016">
    <property type="entry name" value="TONB_DEPENDENT_REC_3"/>
    <property type="match status" value="1"/>
</dbReference>
<keyword evidence="11" id="KW-1185">Reference proteome</keyword>
<dbReference type="Proteomes" id="UP000182826">
    <property type="component" value="Unassembled WGS sequence"/>
</dbReference>
<dbReference type="InterPro" id="IPR037066">
    <property type="entry name" value="Plug_dom_sf"/>
</dbReference>
<comment type="similarity">
    <text evidence="7">Belongs to the TonB-dependent receptor family.</text>
</comment>
<dbReference type="PANTHER" id="PTHR40980">
    <property type="entry name" value="PLUG DOMAIN-CONTAINING PROTEIN"/>
    <property type="match status" value="1"/>
</dbReference>
<dbReference type="PANTHER" id="PTHR40980:SF4">
    <property type="entry name" value="TONB-DEPENDENT RECEPTOR-LIKE BETA-BARREL DOMAIN-CONTAINING PROTEIN"/>
    <property type="match status" value="1"/>
</dbReference>
<keyword evidence="2 7" id="KW-0813">Transport</keyword>
<dbReference type="Gene3D" id="2.60.40.1120">
    <property type="entry name" value="Carboxypeptidase-like, regulatory domain"/>
    <property type="match status" value="1"/>
</dbReference>
<sequence length="795" mass="90165">MKKSNLLIFLLLPLFCLAQSNLKLKGKVSNETTPLEWADVSILNSEGKIIDGYTTKQDGTFEINLKKGNYKIGISLLGYAEYEKEISIEKDTDLGIIILKETAENLGEVVIKTKKNTVEQKIDRVVYNLENNISVSCGDALAAINKAPGVVVQGSRITILGKGASRVMVDGRMIELSGEELDSFLKSISANDIKSIEVIANPPAKYEANGTGGIINIILKKGMRDSWKNATTMSYDQNKYGIYTLRNSFFYNKNKFRFAFSGNGRVGNTNNTEDLDIYYPTGLWQLRDVSKQKENSLSGRFSLDYDVSDKTTIGFQYLNESYNPDMNSNTVIKIFNNSDSVDSLLINKGFNNKYSGSKTYNAHLISKLDSIGRKVSVDLDYFSYDSRFDKNFVAKTYLPDGTYQNTNQAARNNSSQGIDNFSLKADMEHPMKAFDLSYGGKISFIKSNSDVFYYNTISGNEILDPNQSNVFEYKENNQAVYFNGNKKFNDKFSIQLGLRLESTQTNGYSETLNQEIKNDYLKLFPSLYLDYQLNDIHGFNFTYGKRINRPGFGLLNPFRSYINSNSYSEGNPFLRPSFSDNFDFTYSFKKNLRTNIFFNQTTNGYGVVFTSNPEINTQIVTRENYFNESSFGIGESYAAEVTNWFETQTSVYLLGSKTSFTSNINAVPSNSEQLYFTTENTFSLSETTKLQLEYFYSSPFRKGLYEIGYMSGLNLSVRQSFLKNNLQLNLLLNDIFNTSYLKGYKSIVNGVTQVYSQNESSRFARLSVTYNFGNKKIKVQERDFGNKEEKKRTGK</sequence>
<reference evidence="10 11" key="1">
    <citation type="submission" date="2016-10" db="EMBL/GenBank/DDBJ databases">
        <title>Draft Genome Sequence of Rhizobacteria Flavobacterium johnsoniae CI04.</title>
        <authorList>
            <person name="Bravo J.I."/>
            <person name="Lozano G.L."/>
            <person name="Handelsman J."/>
        </authorList>
    </citation>
    <scope>NUCLEOTIDE SEQUENCE [LARGE SCALE GENOMIC DNA]</scope>
    <source>
        <strain evidence="10 11">CI04</strain>
    </source>
</reference>
<feature type="domain" description="Outer membrane protein beta-barrel" evidence="9">
    <location>
        <begin position="367"/>
        <end position="770"/>
    </location>
</feature>
<keyword evidence="6 7" id="KW-0998">Cell outer membrane</keyword>
<keyword evidence="3 7" id="KW-1134">Transmembrane beta strand</keyword>
<evidence type="ECO:0000256" key="2">
    <source>
        <dbReference type="ARBA" id="ARBA00022448"/>
    </source>
</evidence>
<evidence type="ECO:0000256" key="5">
    <source>
        <dbReference type="ARBA" id="ARBA00023136"/>
    </source>
</evidence>
<gene>
    <name evidence="10" type="ORF">BKM63_13385</name>
</gene>
<dbReference type="SUPFAM" id="SSF49464">
    <property type="entry name" value="Carboxypeptidase regulatory domain-like"/>
    <property type="match status" value="1"/>
</dbReference>
<evidence type="ECO:0000256" key="7">
    <source>
        <dbReference type="PROSITE-ProRule" id="PRU01360"/>
    </source>
</evidence>
<protein>
    <submittedName>
        <fullName evidence="10">TonB-dependent receptor</fullName>
    </submittedName>
</protein>
<feature type="signal peptide" evidence="8">
    <location>
        <begin position="1"/>
        <end position="18"/>
    </location>
</feature>
<evidence type="ECO:0000259" key="9">
    <source>
        <dbReference type="Pfam" id="PF14905"/>
    </source>
</evidence>
<evidence type="ECO:0000256" key="1">
    <source>
        <dbReference type="ARBA" id="ARBA00004571"/>
    </source>
</evidence>
<evidence type="ECO:0000256" key="8">
    <source>
        <dbReference type="SAM" id="SignalP"/>
    </source>
</evidence>
<dbReference type="Gene3D" id="2.170.130.10">
    <property type="entry name" value="TonB-dependent receptor, plug domain"/>
    <property type="match status" value="1"/>
</dbReference>
<dbReference type="SUPFAM" id="SSF56935">
    <property type="entry name" value="Porins"/>
    <property type="match status" value="1"/>
</dbReference>
<dbReference type="EMBL" id="MLFK01000007">
    <property type="protein sequence ID" value="OIV41520.1"/>
    <property type="molecule type" value="Genomic_DNA"/>
</dbReference>
<comment type="caution">
    <text evidence="10">The sequence shown here is derived from an EMBL/GenBank/DDBJ whole genome shotgun (WGS) entry which is preliminary data.</text>
</comment>
<evidence type="ECO:0000256" key="3">
    <source>
        <dbReference type="ARBA" id="ARBA00022452"/>
    </source>
</evidence>
<dbReference type="InterPro" id="IPR041700">
    <property type="entry name" value="OMP_b-brl_3"/>
</dbReference>
<name>A0A1J7CIW4_FLAJO</name>
<dbReference type="GO" id="GO:0009279">
    <property type="term" value="C:cell outer membrane"/>
    <property type="evidence" value="ECO:0007669"/>
    <property type="project" value="UniProtKB-SubCell"/>
</dbReference>
<dbReference type="Gene3D" id="2.40.170.20">
    <property type="entry name" value="TonB-dependent receptor, beta-barrel domain"/>
    <property type="match status" value="1"/>
</dbReference>
<dbReference type="InterPro" id="IPR036942">
    <property type="entry name" value="Beta-barrel_TonB_sf"/>
</dbReference>
<dbReference type="Pfam" id="PF13715">
    <property type="entry name" value="CarbopepD_reg_2"/>
    <property type="match status" value="1"/>
</dbReference>
<feature type="chain" id="PRO_5009644249" evidence="8">
    <location>
        <begin position="19"/>
        <end position="795"/>
    </location>
</feature>
<keyword evidence="10" id="KW-0675">Receptor</keyword>
<dbReference type="RefSeq" id="WP_071637075.1">
    <property type="nucleotide sequence ID" value="NZ_MLFK01000007.1"/>
</dbReference>
<evidence type="ECO:0000313" key="10">
    <source>
        <dbReference type="EMBL" id="OIV41520.1"/>
    </source>
</evidence>
<proteinExistence type="inferred from homology"/>
<keyword evidence="8" id="KW-0732">Signal</keyword>
<organism evidence="10 11">
    <name type="scientific">Flavobacterium johnsoniae</name>
    <name type="common">Cytophaga johnsonae</name>
    <dbReference type="NCBI Taxonomy" id="986"/>
    <lineage>
        <taxon>Bacteria</taxon>
        <taxon>Pseudomonadati</taxon>
        <taxon>Bacteroidota</taxon>
        <taxon>Flavobacteriia</taxon>
        <taxon>Flavobacteriales</taxon>
        <taxon>Flavobacteriaceae</taxon>
        <taxon>Flavobacterium</taxon>
    </lineage>
</organism>